<feature type="signal peptide" evidence="2">
    <location>
        <begin position="1"/>
        <end position="22"/>
    </location>
</feature>
<feature type="chain" id="PRO_5030893816" description="Lipoprotein" evidence="2">
    <location>
        <begin position="23"/>
        <end position="1300"/>
    </location>
</feature>
<reference evidence="3 4" key="1">
    <citation type="submission" date="2020-08" db="EMBL/GenBank/DDBJ databases">
        <title>Genomic Encyclopedia of Type Strains, Phase IV (KMG-IV): sequencing the most valuable type-strain genomes for metagenomic binning, comparative biology and taxonomic classification.</title>
        <authorList>
            <person name="Goeker M."/>
        </authorList>
    </citation>
    <scope>NUCLEOTIDE SEQUENCE [LARGE SCALE GENOMIC DNA]</scope>
    <source>
        <strain evidence="3 4">DSM 103462</strain>
    </source>
</reference>
<sequence>MRKFIRFLIYISVLSLFSFFQAACSNPENETSEKSDLESISITTDSFECDSLSRSVSQGGIYCNKNVTFSGSIKNARNIKGVYAQIKRPGDSDFTDLQKATIKNDKWTCNLTFENEEFLLIRFVALDLDLKSTAQSAKIIPLFIRGNSDCDSLWYIDRGGLADYCDLMQKSELEAIDFTLSENKDFAQNGSFTICVNTDEEDPIEYKSIQIRDENGNKICDIDNSSKDKSEPLFEVKEKILTDADESLASGRHYLQVCYNAIDTEIEAGYFLWWPESDFPQISLSAPYAGPDTINLHTNEEFSVTIFDDDMLDQAYCLLLTKEEAEKFSGEIKALSENPESFIAALKKNGLEESIKFFKSEDEERETKIDFTSSENPQDLHLIAVAWDKGLPRKLTAKEIEIHVIDQSVSAIVVTSPKNNEIPEISKSSDSTKSIVTIKGNTVDEIGCKVLQFVWVAGSESDQEKAEKAKKWLEDYSELPETEKIPNKDIKLWNVMLSNPRNIDGFYYQDFKFKVDLANDFNDEKFCDKFFLIKLTRIDGKATYSEYKILADTELPNITDVKFFLTKEEDGSSSLTAQVKSNKKLQVEEKVTFDLIVTEEADEEVGEEVKEDDSEPETQDKEQKEKEPKKISLPLESCIDNTLTFKLNFIPGKSDIPNGSLSYIPQSCIEKISEITDLLGNSLISPTESEAKESGITIDTLAPQITGMLPSEETESGSNIFKQGNKILIDFNEAVKKAEGKIILRQCKNWALPPVLSEKDFKTITSLLDKTDREILSRQENGSDMKDSEHILKSNSKYPNDTYHGTGQYIGPYKKTVQGLSLSEDGKFLPDLSAKYVLDFDIDIWETDTPHYFEKTFENGFATQQKYDERSFESLTNILKVVNSKKYLCTAGQIRKVLEKVHYHERILDVNSSEVELSEDGKSLTVTFGAGLLDSSDDLPDGREWELVIEKGAFEDLSGNKFGLSSKNDEIVIQNSNNQLSFWSDKVAKPVVRVDRYSYGLGIWQSDRNGNKANQIMADKTNYLPQSHDSIKPTGYVRTRIDCQTRGAKIYYTVKEHTSPARTTNPPSDNELIEAKSNSSSGKDSVESADSENPEEEKKNCYISSENRIFYSYFTDTDDFTDEEESQLKKLDSYSDAENGSTVSPVFAVGNGKYNQSFKDYVISRAEKAGFESSDQEVEGVYQTVVQFVNPKTKNGSSATSPTIGQKDLSIHGMLILSSLENISPFPLRKLQNGSPYLRRCYRENTSKEKSKSLDYYWVSYEVLTDASFSFYNWNSSYYEWAENDGLMKAGEFTRFIEKD</sequence>
<gene>
    <name evidence="3" type="ORF">HNP76_000564</name>
</gene>
<evidence type="ECO:0000256" key="1">
    <source>
        <dbReference type="SAM" id="MobiDB-lite"/>
    </source>
</evidence>
<dbReference type="RefSeq" id="WP_184657290.1">
    <property type="nucleotide sequence ID" value="NZ_CP031518.1"/>
</dbReference>
<feature type="compositionally biased region" description="Acidic residues" evidence="1">
    <location>
        <begin position="602"/>
        <end position="617"/>
    </location>
</feature>
<protein>
    <recommendedName>
        <fullName evidence="5">Lipoprotein</fullName>
    </recommendedName>
</protein>
<organism evidence="3 4">
    <name type="scientific">Treponema ruminis</name>
    <dbReference type="NCBI Taxonomy" id="744515"/>
    <lineage>
        <taxon>Bacteria</taxon>
        <taxon>Pseudomonadati</taxon>
        <taxon>Spirochaetota</taxon>
        <taxon>Spirochaetia</taxon>
        <taxon>Spirochaetales</taxon>
        <taxon>Treponemataceae</taxon>
        <taxon>Treponema</taxon>
    </lineage>
</organism>
<dbReference type="Proteomes" id="UP000518887">
    <property type="component" value="Unassembled WGS sequence"/>
</dbReference>
<evidence type="ECO:0000313" key="4">
    <source>
        <dbReference type="Proteomes" id="UP000518887"/>
    </source>
</evidence>
<feature type="region of interest" description="Disordered" evidence="1">
    <location>
        <begin position="1054"/>
        <end position="1101"/>
    </location>
</feature>
<evidence type="ECO:0008006" key="5">
    <source>
        <dbReference type="Google" id="ProtNLM"/>
    </source>
</evidence>
<feature type="region of interest" description="Disordered" evidence="1">
    <location>
        <begin position="602"/>
        <end position="630"/>
    </location>
</feature>
<comment type="caution">
    <text evidence="3">The sequence shown here is derived from an EMBL/GenBank/DDBJ whole genome shotgun (WGS) entry which is preliminary data.</text>
</comment>
<dbReference type="EMBL" id="JACHFQ010000002">
    <property type="protein sequence ID" value="MBB5225220.1"/>
    <property type="molecule type" value="Genomic_DNA"/>
</dbReference>
<accession>A0A7W8G7I3</accession>
<name>A0A7W8G7I3_9SPIR</name>
<keyword evidence="2" id="KW-0732">Signal</keyword>
<keyword evidence="4" id="KW-1185">Reference proteome</keyword>
<evidence type="ECO:0000256" key="2">
    <source>
        <dbReference type="SAM" id="SignalP"/>
    </source>
</evidence>
<evidence type="ECO:0000313" key="3">
    <source>
        <dbReference type="EMBL" id="MBB5225220.1"/>
    </source>
</evidence>
<feature type="compositionally biased region" description="Basic and acidic residues" evidence="1">
    <location>
        <begin position="618"/>
        <end position="630"/>
    </location>
</feature>
<proteinExistence type="predicted"/>